<keyword evidence="3" id="KW-1185">Reference proteome</keyword>
<evidence type="ECO:0000313" key="2">
    <source>
        <dbReference type="EMBL" id="EAZ63931.2"/>
    </source>
</evidence>
<organism evidence="2 3">
    <name type="scientific">Scheffersomyces stipitis (strain ATCC 58785 / CBS 6054 / NBRC 10063 / NRRL Y-11545)</name>
    <name type="common">Yeast</name>
    <name type="synonym">Pichia stipitis</name>
    <dbReference type="NCBI Taxonomy" id="322104"/>
    <lineage>
        <taxon>Eukaryota</taxon>
        <taxon>Fungi</taxon>
        <taxon>Dikarya</taxon>
        <taxon>Ascomycota</taxon>
        <taxon>Saccharomycotina</taxon>
        <taxon>Pichiomycetes</taxon>
        <taxon>Debaryomycetaceae</taxon>
        <taxon>Scheffersomyces</taxon>
    </lineage>
</organism>
<dbReference type="KEGG" id="pic:PICST_28603"/>
<accession>A3GGH2</accession>
<dbReference type="Proteomes" id="UP000002258">
    <property type="component" value="Chromosome 1"/>
</dbReference>
<feature type="compositionally biased region" description="Basic and acidic residues" evidence="1">
    <location>
        <begin position="1"/>
        <end position="20"/>
    </location>
</feature>
<evidence type="ECO:0000313" key="3">
    <source>
        <dbReference type="Proteomes" id="UP000002258"/>
    </source>
</evidence>
<dbReference type="EMBL" id="AAVQ01000001">
    <property type="protein sequence ID" value="EAZ63931.2"/>
    <property type="molecule type" value="Genomic_DNA"/>
</dbReference>
<protein>
    <submittedName>
        <fullName evidence="2">Uncharacterized protein</fullName>
    </submittedName>
</protein>
<dbReference type="HOGENOM" id="CLU_1611409_0_0_1"/>
<dbReference type="InParanoid" id="A3GGH2"/>
<name>A3GGH2_PICST</name>
<gene>
    <name evidence="2" type="ORF">PICST_28603</name>
</gene>
<evidence type="ECO:0000256" key="1">
    <source>
        <dbReference type="SAM" id="MobiDB-lite"/>
    </source>
</evidence>
<sequence length="165" mass="18842">MERKSKSMRDEQKHQLEKNMDQLATSENDKNQARKTFSAFGSPGVLALGGSLNHHAFRLYIRITTAIRLNILVYYCDSPFGTIHFHSTNSEDLNTMKSYRTLESDSSIEPVPVTEPNTAGTNISQLQLFKFPSFPSSRKQFDKRFKNYTTARNYGFCLVAMAEDQ</sequence>
<feature type="region of interest" description="Disordered" evidence="1">
    <location>
        <begin position="1"/>
        <end position="28"/>
    </location>
</feature>
<proteinExistence type="predicted"/>
<dbReference type="AlphaFoldDB" id="A3GGH2"/>
<dbReference type="RefSeq" id="XP_001387954.2">
    <property type="nucleotide sequence ID" value="XM_001387917.1"/>
</dbReference>
<dbReference type="GeneID" id="4851371"/>
<comment type="caution">
    <text evidence="2">The sequence shown here is derived from an EMBL/GenBank/DDBJ whole genome shotgun (WGS) entry which is preliminary data.</text>
</comment>
<reference evidence="2 3" key="1">
    <citation type="journal article" date="2007" name="Nat. Biotechnol.">
        <title>Genome sequence of the lignocellulose-bioconverting and xylose-fermenting yeast Pichia stipitis.</title>
        <authorList>
            <person name="Jeffries T.W."/>
            <person name="Grigoriev I.V."/>
            <person name="Grimwood J."/>
            <person name="Laplaza J.M."/>
            <person name="Aerts A."/>
            <person name="Salamov A."/>
            <person name="Schmutz J."/>
            <person name="Lindquist E."/>
            <person name="Dehal P."/>
            <person name="Shapiro H."/>
            <person name="Jin Y.S."/>
            <person name="Passoth V."/>
            <person name="Richardson P.M."/>
        </authorList>
    </citation>
    <scope>NUCLEOTIDE SEQUENCE [LARGE SCALE GENOMIC DNA]</scope>
    <source>
        <strain evidence="3">ATCC 58785 / CBS 6054 / NBRC 10063 / NRRL Y-11545</strain>
    </source>
</reference>